<feature type="domain" description="ABC transporter" evidence="10">
    <location>
        <begin position="911"/>
        <end position="1153"/>
    </location>
</feature>
<comment type="subcellular location">
    <subcellularLocation>
        <location evidence="1">Membrane</location>
        <topology evidence="1">Multi-pass membrane protein</topology>
    </subcellularLocation>
</comment>
<dbReference type="AlphaFoldDB" id="A0A7S3V0U8"/>
<dbReference type="Gene3D" id="3.40.50.300">
    <property type="entry name" value="P-loop containing nucleotide triphosphate hydrolases"/>
    <property type="match status" value="2"/>
</dbReference>
<evidence type="ECO:0000256" key="5">
    <source>
        <dbReference type="ARBA" id="ARBA00022741"/>
    </source>
</evidence>
<feature type="transmembrane region" description="Helical" evidence="9">
    <location>
        <begin position="631"/>
        <end position="655"/>
    </location>
</feature>
<dbReference type="CDD" id="cd18577">
    <property type="entry name" value="ABC_6TM_Pgp_ABCB1_D1_like"/>
    <property type="match status" value="1"/>
</dbReference>
<evidence type="ECO:0000256" key="7">
    <source>
        <dbReference type="ARBA" id="ARBA00022989"/>
    </source>
</evidence>
<keyword evidence="5" id="KW-0547">Nucleotide-binding</keyword>
<dbReference type="FunFam" id="3.40.50.300:FF:000916">
    <property type="entry name" value="ABC transporter B family member 9"/>
    <property type="match status" value="1"/>
</dbReference>
<feature type="domain" description="ABC transporter" evidence="10">
    <location>
        <begin position="267"/>
        <end position="508"/>
    </location>
</feature>
<dbReference type="InterPro" id="IPR011527">
    <property type="entry name" value="ABC1_TM_dom"/>
</dbReference>
<proteinExistence type="inferred from homology"/>
<evidence type="ECO:0000256" key="6">
    <source>
        <dbReference type="ARBA" id="ARBA00022840"/>
    </source>
</evidence>
<feature type="domain" description="ABC transmembrane type-1" evidence="11">
    <location>
        <begin position="1"/>
        <end position="233"/>
    </location>
</feature>
<evidence type="ECO:0000256" key="3">
    <source>
        <dbReference type="ARBA" id="ARBA00022448"/>
    </source>
</evidence>
<dbReference type="PANTHER" id="PTHR43394">
    <property type="entry name" value="ATP-DEPENDENT PERMEASE MDL1, MITOCHONDRIAL"/>
    <property type="match status" value="1"/>
</dbReference>
<feature type="transmembrane region" description="Helical" evidence="9">
    <location>
        <begin position="27"/>
        <end position="49"/>
    </location>
</feature>
<dbReference type="PROSITE" id="PS50929">
    <property type="entry name" value="ABC_TM1F"/>
    <property type="match status" value="2"/>
</dbReference>
<evidence type="ECO:0000256" key="1">
    <source>
        <dbReference type="ARBA" id="ARBA00004141"/>
    </source>
</evidence>
<dbReference type="CDD" id="cd18578">
    <property type="entry name" value="ABC_6TM_Pgp_ABCB1_D2_like"/>
    <property type="match status" value="1"/>
</dbReference>
<evidence type="ECO:0000256" key="2">
    <source>
        <dbReference type="ARBA" id="ARBA00007577"/>
    </source>
</evidence>
<dbReference type="Pfam" id="PF00005">
    <property type="entry name" value="ABC_tran"/>
    <property type="match status" value="2"/>
</dbReference>
<accession>A0A7S3V0U8</accession>
<dbReference type="PROSITE" id="PS00211">
    <property type="entry name" value="ABC_TRANSPORTER_1"/>
    <property type="match status" value="2"/>
</dbReference>
<dbReference type="GO" id="GO:0005743">
    <property type="term" value="C:mitochondrial inner membrane"/>
    <property type="evidence" value="ECO:0007669"/>
    <property type="project" value="TreeGrafter"/>
</dbReference>
<dbReference type="GO" id="GO:0015421">
    <property type="term" value="F:ABC-type oligopeptide transporter activity"/>
    <property type="evidence" value="ECO:0007669"/>
    <property type="project" value="TreeGrafter"/>
</dbReference>
<dbReference type="PANTHER" id="PTHR43394:SF18">
    <property type="entry name" value="ABC TRANSPORTER B FAMILY MEMBER 11-LIKE"/>
    <property type="match status" value="1"/>
</dbReference>
<dbReference type="Gene3D" id="1.20.1560.10">
    <property type="entry name" value="ABC transporter type 1, transmembrane domain"/>
    <property type="match status" value="2"/>
</dbReference>
<comment type="similarity">
    <text evidence="2">Belongs to the ABC transporter superfamily. ABCB family. Multidrug resistance exporter (TC 3.A.1.201) subfamily.</text>
</comment>
<dbReference type="InterPro" id="IPR036640">
    <property type="entry name" value="ABC1_TM_sf"/>
</dbReference>
<evidence type="ECO:0000313" key="12">
    <source>
        <dbReference type="EMBL" id="CAE0443975.1"/>
    </source>
</evidence>
<dbReference type="GO" id="GO:0090374">
    <property type="term" value="P:oligopeptide export from mitochondrion"/>
    <property type="evidence" value="ECO:0007669"/>
    <property type="project" value="TreeGrafter"/>
</dbReference>
<dbReference type="InterPro" id="IPR003439">
    <property type="entry name" value="ABC_transporter-like_ATP-bd"/>
</dbReference>
<dbReference type="CDD" id="cd03249">
    <property type="entry name" value="ABC_MTABC3_MDL1_MDL2"/>
    <property type="match status" value="2"/>
</dbReference>
<dbReference type="InterPro" id="IPR027417">
    <property type="entry name" value="P-loop_NTPase"/>
</dbReference>
<keyword evidence="4 9" id="KW-0812">Transmembrane</keyword>
<feature type="transmembrane region" description="Helical" evidence="9">
    <location>
        <begin position="584"/>
        <end position="611"/>
    </location>
</feature>
<evidence type="ECO:0000256" key="4">
    <source>
        <dbReference type="ARBA" id="ARBA00022692"/>
    </source>
</evidence>
<dbReference type="SMART" id="SM00382">
    <property type="entry name" value="AAA"/>
    <property type="match status" value="2"/>
</dbReference>
<evidence type="ECO:0008006" key="13">
    <source>
        <dbReference type="Google" id="ProtNLM"/>
    </source>
</evidence>
<dbReference type="InterPro" id="IPR017871">
    <property type="entry name" value="ABC_transporter-like_CS"/>
</dbReference>
<dbReference type="SUPFAM" id="SSF52540">
    <property type="entry name" value="P-loop containing nucleoside triphosphate hydrolases"/>
    <property type="match status" value="2"/>
</dbReference>
<dbReference type="SUPFAM" id="SSF90123">
    <property type="entry name" value="ABC transporter transmembrane region"/>
    <property type="match status" value="2"/>
</dbReference>
<reference evidence="12" key="1">
    <citation type="submission" date="2021-01" db="EMBL/GenBank/DDBJ databases">
        <authorList>
            <person name="Corre E."/>
            <person name="Pelletier E."/>
            <person name="Niang G."/>
            <person name="Scheremetjew M."/>
            <person name="Finn R."/>
            <person name="Kale V."/>
            <person name="Holt S."/>
            <person name="Cochrane G."/>
            <person name="Meng A."/>
            <person name="Brown T."/>
            <person name="Cohen L."/>
        </authorList>
    </citation>
    <scope>NUCLEOTIDE SEQUENCE</scope>
    <source>
        <strain evidence="12">GSBS06</strain>
    </source>
</reference>
<dbReference type="FunFam" id="1.20.1560.10:FF:000009">
    <property type="entry name" value="ABC transporter B family member 1"/>
    <property type="match status" value="1"/>
</dbReference>
<feature type="transmembrane region" description="Helical" evidence="9">
    <location>
        <begin position="708"/>
        <end position="728"/>
    </location>
</feature>
<feature type="transmembrane region" description="Helical" evidence="9">
    <location>
        <begin position="734"/>
        <end position="753"/>
    </location>
</feature>
<sequence length="1159" mass="125228">MDGMGEKLGTLFQFGSMFLSGFIIGFYYNWLLTLVICACAPLLALGGFIMMKVLAEAQSGGLNAYSRAGAIADEAIQTIRTVVAFGAEDKVAKSYDKELVVAEDFGIHKAKTQGLGMGFTMGVYFLCYAIAFWYGAVLIRNDNVAAAEKYPSSVCETNSITPCGVVFDNAGDMCSACPACNCGCLANLSGNADVGIEKPACTQGGDIPLVFFAVVMGAFALGQAAPAITALTNAKISAAKIYSTIDRKPAVNVDDDQGKKPVIEGQIVFKDVSFSYPTRNEIKVFDNLNLTIEKGKTVALVGGSGCGKSTVVSLLQRFYDIDNGTVEIDGTLVSDINVKHLRSHIGLVSQEPVLFATSIANNIAYGAADSQNVSMEDIVNAAKSANAFNFISEFPDGFDTQVGQKGSQLSGGQKQRIAIARAIIRNAPILILDEATSALDNESERIVQAALDNLITNHQRTTIVIAHRLSTIRKADKIVVLGEGKVLEQGSHEELMALENGHYNMFVTAANKSQEGDENTSTDDIDVNVIIDRLSSSNFVESHKSSSKISQLKAEQENDETDKDEKDVYKVPLSRLFTFSKPEAWYYVPAVIGAALNGAQMPVFAILFAKILNVFFIPIAEEMLQEAAKYAFMFIGLGVIAFFSNFLQFWAFGYIGEKMTRRIRSSLFQSILRQEITYFDDPKNSTGALTARLSTDAALVKASLTDRLGLLVMNLVTIVAGLTIAFYYGWELALVLLVCFPIIALAGALQLVAMSGFTRQDDEAMAGAGQILSESISGIRTVTAFGTREKVIELYAENLEVPKKLGVRKGLVGGLGFGVSNAVIFLVYALAFYYGGILIGKGEYTFEQMFLVFFAVVMTAFGAGQAASMAPDVGKATVAVSNVFKIVDRKSAIDYTDPGGVVDKETSAGAFTFEAVKFAYPQRPDANVFESLSFDLEGGNTIAFVGSSGSGKSTVIALMERFYDVASGRIQFDNIRDLSTTNVKWLREQIGLVEQEPNLFSTTIKENIAYGMCGDAVATDEEIIAAAKAANAHNFISEFPNGYDTLCGESGTQLSGGQKQRICIARAIIRKPRVLLLDEATAALDNESERIVQEALEKIVQNKTMTTVVVAHRLTTIQNADKIIVLDHGVLVEQGKHKELLEKKGAYSKLWYAQQGQKE</sequence>
<dbReference type="GO" id="GO:0016887">
    <property type="term" value="F:ATP hydrolysis activity"/>
    <property type="evidence" value="ECO:0007669"/>
    <property type="project" value="InterPro"/>
</dbReference>
<keyword evidence="3" id="KW-0813">Transport</keyword>
<dbReference type="EMBL" id="HBIN01018396">
    <property type="protein sequence ID" value="CAE0443975.1"/>
    <property type="molecule type" value="Transcribed_RNA"/>
</dbReference>
<keyword evidence="6" id="KW-0067">ATP-binding</keyword>
<dbReference type="GO" id="GO:0005524">
    <property type="term" value="F:ATP binding"/>
    <property type="evidence" value="ECO:0007669"/>
    <property type="project" value="UniProtKB-KW"/>
</dbReference>
<evidence type="ECO:0000259" key="10">
    <source>
        <dbReference type="PROSITE" id="PS50893"/>
    </source>
</evidence>
<feature type="domain" description="ABC transmembrane type-1" evidence="11">
    <location>
        <begin position="590"/>
        <end position="875"/>
    </location>
</feature>
<protein>
    <recommendedName>
        <fullName evidence="13">Bile salt export pump</fullName>
    </recommendedName>
</protein>
<feature type="transmembrane region" description="Helical" evidence="9">
    <location>
        <begin position="115"/>
        <end position="134"/>
    </location>
</feature>
<dbReference type="InterPro" id="IPR039421">
    <property type="entry name" value="Type_1_exporter"/>
</dbReference>
<organism evidence="12">
    <name type="scientific">Aplanochytrium stocchinoi</name>
    <dbReference type="NCBI Taxonomy" id="215587"/>
    <lineage>
        <taxon>Eukaryota</taxon>
        <taxon>Sar</taxon>
        <taxon>Stramenopiles</taxon>
        <taxon>Bigyra</taxon>
        <taxon>Labyrinthulomycetes</taxon>
        <taxon>Thraustochytrida</taxon>
        <taxon>Thraustochytriidae</taxon>
        <taxon>Aplanochytrium</taxon>
    </lineage>
</organism>
<evidence type="ECO:0000259" key="11">
    <source>
        <dbReference type="PROSITE" id="PS50929"/>
    </source>
</evidence>
<feature type="transmembrane region" description="Helical" evidence="9">
    <location>
        <begin position="848"/>
        <end position="867"/>
    </location>
</feature>
<evidence type="ECO:0000256" key="8">
    <source>
        <dbReference type="ARBA" id="ARBA00023136"/>
    </source>
</evidence>
<gene>
    <name evidence="12" type="ORF">ASTO00021_LOCUS14031</name>
</gene>
<dbReference type="InterPro" id="IPR003593">
    <property type="entry name" value="AAA+_ATPase"/>
</dbReference>
<evidence type="ECO:0000256" key="9">
    <source>
        <dbReference type="SAM" id="Phobius"/>
    </source>
</evidence>
<dbReference type="Pfam" id="PF00664">
    <property type="entry name" value="ABC_membrane"/>
    <property type="match status" value="2"/>
</dbReference>
<dbReference type="FunFam" id="3.40.50.300:FF:000205">
    <property type="entry name" value="ABC transporter B family member 4"/>
    <property type="match status" value="1"/>
</dbReference>
<dbReference type="PROSITE" id="PS50893">
    <property type="entry name" value="ABC_TRANSPORTER_2"/>
    <property type="match status" value="2"/>
</dbReference>
<keyword evidence="7 9" id="KW-1133">Transmembrane helix</keyword>
<keyword evidence="8 9" id="KW-0472">Membrane</keyword>
<name>A0A7S3V0U8_9STRA</name>
<feature type="transmembrane region" description="Helical" evidence="9">
    <location>
        <begin position="811"/>
        <end position="836"/>
    </location>
</feature>
<feature type="transmembrane region" description="Helical" evidence="9">
    <location>
        <begin position="209"/>
        <end position="231"/>
    </location>
</feature>